<organism evidence="5 6">
    <name type="scientific">Hohenbuehelia grisea</name>
    <dbReference type="NCBI Taxonomy" id="104357"/>
    <lineage>
        <taxon>Eukaryota</taxon>
        <taxon>Fungi</taxon>
        <taxon>Dikarya</taxon>
        <taxon>Basidiomycota</taxon>
        <taxon>Agaricomycotina</taxon>
        <taxon>Agaricomycetes</taxon>
        <taxon>Agaricomycetidae</taxon>
        <taxon>Agaricales</taxon>
        <taxon>Pleurotineae</taxon>
        <taxon>Pleurotaceae</taxon>
        <taxon>Hohenbuehelia</taxon>
    </lineage>
</organism>
<name>A0ABR3IU83_9AGAR</name>
<dbReference type="InterPro" id="IPR026992">
    <property type="entry name" value="DIOX_N"/>
</dbReference>
<dbReference type="PANTHER" id="PTHR10209">
    <property type="entry name" value="OXIDOREDUCTASE, 2OG-FE II OXYGENASE FAMILY PROTEIN"/>
    <property type="match status" value="1"/>
</dbReference>
<keyword evidence="2" id="KW-0560">Oxidoreductase</keyword>
<feature type="domain" description="Non-haem dioxygenase N-terminal" evidence="4">
    <location>
        <begin position="29"/>
        <end position="157"/>
    </location>
</feature>
<reference evidence="6" key="1">
    <citation type="submission" date="2024-06" db="EMBL/GenBank/DDBJ databases">
        <title>Multi-omics analyses provide insights into the biosynthesis of the anticancer antibiotic pleurotin in Hohenbuehelia grisea.</title>
        <authorList>
            <person name="Weaver J.A."/>
            <person name="Alberti F."/>
        </authorList>
    </citation>
    <scope>NUCLEOTIDE SEQUENCE [LARGE SCALE GENOMIC DNA]</scope>
    <source>
        <strain evidence="6">T-177</strain>
    </source>
</reference>
<dbReference type="InterPro" id="IPR027443">
    <property type="entry name" value="IPNS-like_sf"/>
</dbReference>
<dbReference type="SUPFAM" id="SSF51197">
    <property type="entry name" value="Clavaminate synthase-like"/>
    <property type="match status" value="1"/>
</dbReference>
<sequence>MDMHPKFPAEPSPGFLLANQRTESTFEQIPVIDLQNARSTDFAARRALADLIRDACINVGFFYVKNHGIPETLISDAIEAGKRYFALPTDAKMQHDIHKSDNFKGYTPLLGENTNPEGKGDLHEGFDIGWEPFFAKIVPGKDERQDGAMTGHNVWPQDLPGFREAVLSYYHAAVHLGQLLFPLFALALDLPENYFDDKAGRCTPHACLEQLLTCGCEDN</sequence>
<comment type="caution">
    <text evidence="5">The sequence shown here is derived from an EMBL/GenBank/DDBJ whole genome shotgun (WGS) entry which is preliminary data.</text>
</comment>
<evidence type="ECO:0000313" key="5">
    <source>
        <dbReference type="EMBL" id="KAL0946838.1"/>
    </source>
</evidence>
<keyword evidence="3" id="KW-0408">Iron</keyword>
<dbReference type="Pfam" id="PF14226">
    <property type="entry name" value="DIOX_N"/>
    <property type="match status" value="1"/>
</dbReference>
<dbReference type="EMBL" id="JASNQZ010000015">
    <property type="protein sequence ID" value="KAL0946838.1"/>
    <property type="molecule type" value="Genomic_DNA"/>
</dbReference>
<dbReference type="Gene3D" id="2.60.120.330">
    <property type="entry name" value="B-lactam Antibiotic, Isopenicillin N Synthase, Chain"/>
    <property type="match status" value="1"/>
</dbReference>
<proteinExistence type="predicted"/>
<evidence type="ECO:0000259" key="4">
    <source>
        <dbReference type="Pfam" id="PF14226"/>
    </source>
</evidence>
<evidence type="ECO:0000256" key="1">
    <source>
        <dbReference type="ARBA" id="ARBA00022723"/>
    </source>
</evidence>
<keyword evidence="6" id="KW-1185">Reference proteome</keyword>
<gene>
    <name evidence="5" type="ORF">HGRIS_013006</name>
</gene>
<evidence type="ECO:0000256" key="3">
    <source>
        <dbReference type="ARBA" id="ARBA00023004"/>
    </source>
</evidence>
<dbReference type="PANTHER" id="PTHR10209:SF885">
    <property type="entry name" value="2OG-FE(II) OXYGENASE FAMILY, PUTATIVE (AFU_ORTHOLOGUE AFUA_2G00750)-RELATED"/>
    <property type="match status" value="1"/>
</dbReference>
<accession>A0ABR3IU83</accession>
<evidence type="ECO:0000256" key="2">
    <source>
        <dbReference type="ARBA" id="ARBA00023002"/>
    </source>
</evidence>
<dbReference type="PRINTS" id="PR00682">
    <property type="entry name" value="IPNSYNTHASE"/>
</dbReference>
<keyword evidence="1" id="KW-0479">Metal-binding</keyword>
<evidence type="ECO:0000313" key="6">
    <source>
        <dbReference type="Proteomes" id="UP001556367"/>
    </source>
</evidence>
<protein>
    <recommendedName>
        <fullName evidence="4">Non-haem dioxygenase N-terminal domain-containing protein</fullName>
    </recommendedName>
</protein>
<dbReference type="Proteomes" id="UP001556367">
    <property type="component" value="Unassembled WGS sequence"/>
</dbReference>